<name>A0A8B3S0E1_9EURY</name>
<evidence type="ECO:0000313" key="1">
    <source>
        <dbReference type="EMBL" id="RZB29147.1"/>
    </source>
</evidence>
<evidence type="ECO:0000313" key="2">
    <source>
        <dbReference type="Proteomes" id="UP000291831"/>
    </source>
</evidence>
<gene>
    <name evidence="1" type="ORF">AEth_01479</name>
</gene>
<protein>
    <recommendedName>
        <fullName evidence="3">DUF4325 domain-containing protein</fullName>
    </recommendedName>
</protein>
<sequence length="124" mass="14546">MYQSAKERPPIKDIIGPHLALRYSADKLFDDIDSLKNTDIIIDFQDVYTTSRSFMHRFLYRLQKSDNHIICINETENIVKMRDIVKMPKEKTVVVNPTPKRVINLASNMMKKTTLAYREGRFLP</sequence>
<evidence type="ECO:0008006" key="3">
    <source>
        <dbReference type="Google" id="ProtNLM"/>
    </source>
</evidence>
<organism evidence="1 2">
    <name type="scientific">Candidatus Argoarchaeum ethanivorans</name>
    <dbReference type="NCBI Taxonomy" id="2608793"/>
    <lineage>
        <taxon>Archaea</taxon>
        <taxon>Methanobacteriati</taxon>
        <taxon>Methanobacteriota</taxon>
        <taxon>Stenosarchaea group</taxon>
        <taxon>Methanomicrobia</taxon>
        <taxon>Methanosarcinales</taxon>
        <taxon>Methanosarcinales incertae sedis</taxon>
        <taxon>GOM Arc I cluster</taxon>
        <taxon>Candidatus Argoarchaeum</taxon>
    </lineage>
</organism>
<dbReference type="Proteomes" id="UP000291831">
    <property type="component" value="Unassembled WGS sequence"/>
</dbReference>
<dbReference type="EMBL" id="RPGO01000032">
    <property type="protein sequence ID" value="RZB29147.1"/>
    <property type="molecule type" value="Genomic_DNA"/>
</dbReference>
<comment type="caution">
    <text evidence="1">The sequence shown here is derived from an EMBL/GenBank/DDBJ whole genome shotgun (WGS) entry which is preliminary data.</text>
</comment>
<accession>A0A8B3S0E1</accession>
<proteinExistence type="predicted"/>
<reference evidence="2" key="1">
    <citation type="submission" date="2019-01" db="EMBL/GenBank/DDBJ databases">
        <title>Anaerobic oxidation of ethane by archaea from a marine hydrocarbon seep.</title>
        <authorList>
            <person name="Musat F."/>
        </authorList>
    </citation>
    <scope>NUCLEOTIDE SEQUENCE [LARGE SCALE GENOMIC DNA]</scope>
</reference>
<dbReference type="AlphaFoldDB" id="A0A8B3S0E1"/>